<dbReference type="OMA" id="DCVIVGF"/>
<feature type="region of interest" description="Disordered" evidence="17">
    <location>
        <begin position="506"/>
        <end position="695"/>
    </location>
</feature>
<reference evidence="19" key="2">
    <citation type="submission" date="2025-08" db="UniProtKB">
        <authorList>
            <consortium name="Ensembl"/>
        </authorList>
    </citation>
    <scope>IDENTIFICATION</scope>
</reference>
<comment type="catalytic activity">
    <reaction evidence="1">
        <text>S-ubiquitinyl-[E2 ubiquitin-conjugating enzyme]-L-cysteine + [acceptor protein]-L-lysine = [E2 ubiquitin-conjugating enzyme]-L-cysteine + N(6)-ubiquitinyl-[acceptor protein]-L-lysine.</text>
        <dbReference type="EC" id="2.3.2.27"/>
    </reaction>
</comment>
<feature type="compositionally biased region" description="Basic residues" evidence="17">
    <location>
        <begin position="540"/>
        <end position="559"/>
    </location>
</feature>
<dbReference type="CDD" id="cd16574">
    <property type="entry name" value="RING-HC_Topors"/>
    <property type="match status" value="1"/>
</dbReference>
<feature type="domain" description="RING-type" evidence="18">
    <location>
        <begin position="34"/>
        <end position="73"/>
    </location>
</feature>
<feature type="compositionally biased region" description="Polar residues" evidence="17">
    <location>
        <begin position="285"/>
        <end position="302"/>
    </location>
</feature>
<dbReference type="GeneTree" id="ENSGT00530000064170"/>
<evidence type="ECO:0000256" key="15">
    <source>
        <dbReference type="ARBA" id="ARBA00082108"/>
    </source>
</evidence>
<dbReference type="GO" id="GO:0046549">
    <property type="term" value="P:retinal cone cell development"/>
    <property type="evidence" value="ECO:0007669"/>
    <property type="project" value="Ensembl"/>
</dbReference>
<evidence type="ECO:0000256" key="2">
    <source>
        <dbReference type="ARBA" id="ARBA00012483"/>
    </source>
</evidence>
<evidence type="ECO:0000256" key="5">
    <source>
        <dbReference type="ARBA" id="ARBA00022771"/>
    </source>
</evidence>
<dbReference type="Pfam" id="PF00097">
    <property type="entry name" value="zf-C3HC4"/>
    <property type="match status" value="1"/>
</dbReference>
<protein>
    <recommendedName>
        <fullName evidence="10">E3 ubiquitin-protein ligase Topors</fullName>
        <ecNumber evidence="2">2.3.2.27</ecNumber>
    </recommendedName>
    <alternativeName>
        <fullName evidence="11">RING-type E3 ubiquitin transferase Topors</fullName>
    </alternativeName>
    <alternativeName>
        <fullName evidence="13">SUMO1-protein E3 ligase Topors</fullName>
    </alternativeName>
    <alternativeName>
        <fullName evidence="12">Topoisomerase I-binding RING finger protein</fullName>
    </alternativeName>
    <alternativeName>
        <fullName evidence="14">Topoisomerase I-binding arginine/serine-rich protein</fullName>
    </alternativeName>
    <alternativeName>
        <fullName evidence="15">Tumor suppressor p53-binding protein 3</fullName>
    </alternativeName>
</protein>
<evidence type="ECO:0000256" key="7">
    <source>
        <dbReference type="ARBA" id="ARBA00022833"/>
    </source>
</evidence>
<feature type="region of interest" description="Disordered" evidence="17">
    <location>
        <begin position="353"/>
        <end position="468"/>
    </location>
</feature>
<reference evidence="19" key="3">
    <citation type="submission" date="2025-09" db="UniProtKB">
        <authorList>
            <consortium name="Ensembl"/>
        </authorList>
    </citation>
    <scope>IDENTIFICATION</scope>
</reference>
<evidence type="ECO:0000256" key="1">
    <source>
        <dbReference type="ARBA" id="ARBA00000900"/>
    </source>
</evidence>
<evidence type="ECO:0000256" key="16">
    <source>
        <dbReference type="PROSITE-ProRule" id="PRU00175"/>
    </source>
</evidence>
<dbReference type="PROSITE" id="PS00518">
    <property type="entry name" value="ZF_RING_1"/>
    <property type="match status" value="1"/>
</dbReference>
<feature type="compositionally biased region" description="Basic residues" evidence="17">
    <location>
        <begin position="619"/>
        <end position="640"/>
    </location>
</feature>
<proteinExistence type="predicted"/>
<keyword evidence="3" id="KW-0808">Transferase</keyword>
<dbReference type="GO" id="GO:0000209">
    <property type="term" value="P:protein polyubiquitination"/>
    <property type="evidence" value="ECO:0007669"/>
    <property type="project" value="TreeGrafter"/>
</dbReference>
<dbReference type="InterPro" id="IPR018957">
    <property type="entry name" value="Znf_C3HC4_RING-type"/>
</dbReference>
<evidence type="ECO:0000256" key="4">
    <source>
        <dbReference type="ARBA" id="ARBA00022723"/>
    </source>
</evidence>
<keyword evidence="5 16" id="KW-0863">Zinc-finger</keyword>
<evidence type="ECO:0000256" key="3">
    <source>
        <dbReference type="ARBA" id="ARBA00022679"/>
    </source>
</evidence>
<dbReference type="PROSITE" id="PS50089">
    <property type="entry name" value="ZF_RING_2"/>
    <property type="match status" value="1"/>
</dbReference>
<keyword evidence="20" id="KW-1185">Reference proteome</keyword>
<evidence type="ECO:0000256" key="11">
    <source>
        <dbReference type="ARBA" id="ARBA00076856"/>
    </source>
</evidence>
<accession>A0A669DJ26</accession>
<dbReference type="InterPro" id="IPR013083">
    <property type="entry name" value="Znf_RING/FYVE/PHD"/>
</dbReference>
<keyword evidence="4" id="KW-0479">Metal-binding</keyword>
<feature type="compositionally biased region" description="Basic residues" evidence="17">
    <location>
        <begin position="581"/>
        <end position="604"/>
    </location>
</feature>
<feature type="region of interest" description="Disordered" evidence="17">
    <location>
        <begin position="260"/>
        <end position="302"/>
    </location>
</feature>
<dbReference type="GO" id="GO:0061630">
    <property type="term" value="F:ubiquitin protein ligase activity"/>
    <property type="evidence" value="ECO:0007669"/>
    <property type="project" value="UniProtKB-EC"/>
</dbReference>
<dbReference type="GO" id="GO:0006513">
    <property type="term" value="P:protein monoubiquitination"/>
    <property type="evidence" value="ECO:0007669"/>
    <property type="project" value="TreeGrafter"/>
</dbReference>
<evidence type="ECO:0000256" key="13">
    <source>
        <dbReference type="ARBA" id="ARBA00079040"/>
    </source>
</evidence>
<reference evidence="20" key="1">
    <citation type="submission" date="2012-01" db="EMBL/GenBank/DDBJ databases">
        <title>The Genome Sequence of Oreochromis niloticus (Nile Tilapia).</title>
        <authorList>
            <consortium name="Broad Institute Genome Assembly Team"/>
            <consortium name="Broad Institute Sequencing Platform"/>
            <person name="Di Palma F."/>
            <person name="Johnson J."/>
            <person name="Lander E.S."/>
            <person name="Lindblad-Toh K."/>
        </authorList>
    </citation>
    <scope>NUCLEOTIDE SEQUENCE [LARGE SCALE GENOMIC DNA]</scope>
</reference>
<dbReference type="PANTHER" id="PTHR46077">
    <property type="entry name" value="E3 UBIQUITIN-PROTEIN LIGASE TOPORS"/>
    <property type="match status" value="1"/>
</dbReference>
<dbReference type="InterPro" id="IPR001841">
    <property type="entry name" value="Znf_RING"/>
</dbReference>
<dbReference type="InParanoid" id="A0A669DJ26"/>
<dbReference type="PANTHER" id="PTHR46077:SF1">
    <property type="entry name" value="TOP1 BINDING ARGININE_SERINE RICH PROTEIN, E3 UBIQUITIN LIGASE"/>
    <property type="match status" value="1"/>
</dbReference>
<keyword evidence="7" id="KW-0862">Zinc</keyword>
<evidence type="ECO:0000256" key="14">
    <source>
        <dbReference type="ARBA" id="ARBA00079184"/>
    </source>
</evidence>
<dbReference type="GO" id="GO:0010842">
    <property type="term" value="P:retina layer formation"/>
    <property type="evidence" value="ECO:0007669"/>
    <property type="project" value="Ensembl"/>
</dbReference>
<name>A0A669DJ26_ORENI</name>
<feature type="compositionally biased region" description="Basic residues" evidence="17">
    <location>
        <begin position="411"/>
        <end position="435"/>
    </location>
</feature>
<dbReference type="GO" id="GO:0035845">
    <property type="term" value="P:photoreceptor cell outer segment organization"/>
    <property type="evidence" value="ECO:0007669"/>
    <property type="project" value="Ensembl"/>
</dbReference>
<dbReference type="InterPro" id="IPR058746">
    <property type="entry name" value="Znf_RING-type_Topors"/>
</dbReference>
<evidence type="ECO:0000313" key="19">
    <source>
        <dbReference type="Ensembl" id="ENSONIP00000059488.1"/>
    </source>
</evidence>
<dbReference type="GO" id="GO:0046548">
    <property type="term" value="P:retinal rod cell development"/>
    <property type="evidence" value="ECO:0007669"/>
    <property type="project" value="Ensembl"/>
</dbReference>
<evidence type="ECO:0000256" key="17">
    <source>
        <dbReference type="SAM" id="MobiDB-lite"/>
    </source>
</evidence>
<dbReference type="Proteomes" id="UP000005207">
    <property type="component" value="Linkage group LG6"/>
</dbReference>
<feature type="compositionally biased region" description="Basic and acidic residues" evidence="17">
    <location>
        <begin position="375"/>
        <end position="410"/>
    </location>
</feature>
<dbReference type="GO" id="GO:0008630">
    <property type="term" value="P:intrinsic apoptotic signaling pathway in response to DNA damage"/>
    <property type="evidence" value="ECO:0007669"/>
    <property type="project" value="UniProtKB-ARBA"/>
</dbReference>
<dbReference type="InterPro" id="IPR017907">
    <property type="entry name" value="Znf_RING_CS"/>
</dbReference>
<dbReference type="GO" id="GO:0008270">
    <property type="term" value="F:zinc ion binding"/>
    <property type="evidence" value="ECO:0007669"/>
    <property type="project" value="UniProtKB-KW"/>
</dbReference>
<evidence type="ECO:0000256" key="8">
    <source>
        <dbReference type="ARBA" id="ARBA00023015"/>
    </source>
</evidence>
<dbReference type="Gene3D" id="3.30.40.10">
    <property type="entry name" value="Zinc/RING finger domain, C3HC4 (zinc finger)"/>
    <property type="match status" value="1"/>
</dbReference>
<gene>
    <name evidence="19" type="primary">TOPORS</name>
    <name evidence="19" type="synonym">toporsa</name>
</gene>
<organism evidence="19 20">
    <name type="scientific">Oreochromis niloticus</name>
    <name type="common">Nile tilapia</name>
    <name type="synonym">Tilapia nilotica</name>
    <dbReference type="NCBI Taxonomy" id="8128"/>
    <lineage>
        <taxon>Eukaryota</taxon>
        <taxon>Metazoa</taxon>
        <taxon>Chordata</taxon>
        <taxon>Craniata</taxon>
        <taxon>Vertebrata</taxon>
        <taxon>Euteleostomi</taxon>
        <taxon>Actinopterygii</taxon>
        <taxon>Neopterygii</taxon>
        <taxon>Teleostei</taxon>
        <taxon>Neoteleostei</taxon>
        <taxon>Acanthomorphata</taxon>
        <taxon>Ovalentaria</taxon>
        <taxon>Cichlomorphae</taxon>
        <taxon>Cichliformes</taxon>
        <taxon>Cichlidae</taxon>
        <taxon>African cichlids</taxon>
        <taxon>Pseudocrenilabrinae</taxon>
        <taxon>Oreochromini</taxon>
        <taxon>Oreochromis</taxon>
    </lineage>
</organism>
<keyword evidence="9" id="KW-0804">Transcription</keyword>
<feature type="compositionally biased region" description="Low complexity" evidence="17">
    <location>
        <begin position="436"/>
        <end position="457"/>
    </location>
</feature>
<dbReference type="AlphaFoldDB" id="A0A669DJ26"/>
<dbReference type="SMART" id="SM00184">
    <property type="entry name" value="RING"/>
    <property type="match status" value="1"/>
</dbReference>
<dbReference type="Ensembl" id="ENSONIT00000070415.1">
    <property type="protein sequence ID" value="ENSONIP00000059488.1"/>
    <property type="gene ID" value="ENSONIG00000040851.1"/>
</dbReference>
<sequence length="695" mass="80276">IMSAVKLALQLSQKNGRKRSSETKSAEVSPDSKCPICLDTFNNISRLDRCLHRFCFRCILEWSKNKAECPLCKQQFNSIYHSIKSEQDFKTYDLQPVDNGSFAQRRAAREGGAVASVREQEMINFRRELYRQGVRVRNVQDGGRSRDTSAEFYRRNPACLHRLIPWLKRELNVLYGTHGSLELRHYLHSHTEHFMHEFISFAKSPFNMEAYDQHAVYDCPAPSSNEDSSSNSSVIAISEDEDNSTGLNHPEDSTSALSLSLWDDETPGPSYSTTAEQSRTERLPHNQTDLTQGKRNNEECVSSDSDDCVIVGFVKPTVDRTPEVVQLSSDSEWSVDDDTHEVPLQPQHIRFTSCSPATLHSSDRSGAGLSENVDTDDRHHSSSKERSSKTYKKSDRKGQGRRFDSKERSKERHKSKDRHYRRKRRSRSKERRHSSRSPVISHSSVSTYSTEKSYSYSNGRDYPKCDRYKRDSDYTYQSYSHYSQERNDSGLHYTQRHSYYYSSRRCSVFRSRSSSRGKDLRRRDRRRSRSRTYSSSRSPSARRKSHHDKPGGKRKYKRRHLEDPSSTTAFNSYADGDSSALRKHKKKSKEKHRKKSKEKSRKTSRSLSVELLNEEKAHERGRHHHKKKKKHKKKSKRHKSSERTEKRSPTIITIDSDSDSFANDSITQATNANNDKPADDRTDDTVDTTPADALL</sequence>
<evidence type="ECO:0000256" key="9">
    <source>
        <dbReference type="ARBA" id="ARBA00023163"/>
    </source>
</evidence>
<dbReference type="GO" id="GO:0032391">
    <property type="term" value="C:photoreceptor connecting cilium"/>
    <property type="evidence" value="ECO:0007669"/>
    <property type="project" value="UniProtKB-ARBA"/>
</dbReference>
<evidence type="ECO:0000313" key="20">
    <source>
        <dbReference type="Proteomes" id="UP000005207"/>
    </source>
</evidence>
<dbReference type="GO" id="GO:0043066">
    <property type="term" value="P:negative regulation of apoptotic process"/>
    <property type="evidence" value="ECO:0007669"/>
    <property type="project" value="Ensembl"/>
</dbReference>
<evidence type="ECO:0000256" key="10">
    <source>
        <dbReference type="ARBA" id="ARBA00071236"/>
    </source>
</evidence>
<dbReference type="SUPFAM" id="SSF57850">
    <property type="entry name" value="RING/U-box"/>
    <property type="match status" value="1"/>
</dbReference>
<keyword evidence="6" id="KW-0833">Ubl conjugation pathway</keyword>
<evidence type="ECO:0000259" key="18">
    <source>
        <dbReference type="PROSITE" id="PS50089"/>
    </source>
</evidence>
<dbReference type="EC" id="2.3.2.27" evidence="2"/>
<evidence type="ECO:0000256" key="6">
    <source>
        <dbReference type="ARBA" id="ARBA00022786"/>
    </source>
</evidence>
<feature type="compositionally biased region" description="Polar residues" evidence="17">
    <location>
        <begin position="650"/>
        <end position="674"/>
    </location>
</feature>
<evidence type="ECO:0000256" key="12">
    <source>
        <dbReference type="ARBA" id="ARBA00076940"/>
    </source>
</evidence>
<dbReference type="FunFam" id="3.30.40.10:FF:000136">
    <property type="entry name" value="E3 ubiquitin-protein ligase Topors"/>
    <property type="match status" value="1"/>
</dbReference>
<keyword evidence="8" id="KW-0805">Transcription regulation</keyword>